<feature type="compositionally biased region" description="Pro residues" evidence="1">
    <location>
        <begin position="35"/>
        <end position="49"/>
    </location>
</feature>
<reference evidence="2 3" key="1">
    <citation type="submission" date="2014-06" db="EMBL/GenBank/DDBJ databases">
        <title>Evolutionary Origins and Diversification of the Mycorrhizal Mutualists.</title>
        <authorList>
            <consortium name="DOE Joint Genome Institute"/>
            <consortium name="Mycorrhizal Genomics Consortium"/>
            <person name="Kohler A."/>
            <person name="Kuo A."/>
            <person name="Nagy L.G."/>
            <person name="Floudas D."/>
            <person name="Copeland A."/>
            <person name="Barry K.W."/>
            <person name="Cichocki N."/>
            <person name="Veneault-Fourrey C."/>
            <person name="LaButti K."/>
            <person name="Lindquist E.A."/>
            <person name="Lipzen A."/>
            <person name="Lundell T."/>
            <person name="Morin E."/>
            <person name="Murat C."/>
            <person name="Riley R."/>
            <person name="Ohm R."/>
            <person name="Sun H."/>
            <person name="Tunlid A."/>
            <person name="Henrissat B."/>
            <person name="Grigoriev I.V."/>
            <person name="Hibbett D.S."/>
            <person name="Martin F."/>
        </authorList>
    </citation>
    <scope>NUCLEOTIDE SEQUENCE [LARGE SCALE GENOMIC DNA]</scope>
    <source>
        <strain evidence="2 3">SS14</strain>
    </source>
</reference>
<dbReference type="Proteomes" id="UP000054279">
    <property type="component" value="Unassembled WGS sequence"/>
</dbReference>
<organism evidence="2 3">
    <name type="scientific">Sphaerobolus stellatus (strain SS14)</name>
    <dbReference type="NCBI Taxonomy" id="990650"/>
    <lineage>
        <taxon>Eukaryota</taxon>
        <taxon>Fungi</taxon>
        <taxon>Dikarya</taxon>
        <taxon>Basidiomycota</taxon>
        <taxon>Agaricomycotina</taxon>
        <taxon>Agaricomycetes</taxon>
        <taxon>Phallomycetidae</taxon>
        <taxon>Geastrales</taxon>
        <taxon>Sphaerobolaceae</taxon>
        <taxon>Sphaerobolus</taxon>
    </lineage>
</organism>
<evidence type="ECO:0000313" key="2">
    <source>
        <dbReference type="EMBL" id="KIJ31216.1"/>
    </source>
</evidence>
<dbReference type="OrthoDB" id="2914250at2759"/>
<sequence length="111" mass="11879">MPPIVGKITNHIASANTVEPNEDYRVIAPTLVPPPCVAPNPSSTPPNAHPPSISSQSTLKALLPNPCHCSSQNEDSEDLYHPARHPNGRNLITSAIDTHEQQHSTPQIASI</sequence>
<gene>
    <name evidence="2" type="ORF">M422DRAFT_267169</name>
</gene>
<name>A0A0C9V0T1_SPHS4</name>
<evidence type="ECO:0000256" key="1">
    <source>
        <dbReference type="SAM" id="MobiDB-lite"/>
    </source>
</evidence>
<dbReference type="AlphaFoldDB" id="A0A0C9V0T1"/>
<dbReference type="HOGENOM" id="CLU_2160017_0_0_1"/>
<keyword evidence="3" id="KW-1185">Reference proteome</keyword>
<evidence type="ECO:0000313" key="3">
    <source>
        <dbReference type="Proteomes" id="UP000054279"/>
    </source>
</evidence>
<proteinExistence type="predicted"/>
<feature type="region of interest" description="Disordered" evidence="1">
    <location>
        <begin position="35"/>
        <end position="90"/>
    </location>
</feature>
<accession>A0A0C9V0T1</accession>
<protein>
    <submittedName>
        <fullName evidence="2">Uncharacterized protein</fullName>
    </submittedName>
</protein>
<dbReference type="EMBL" id="KN837246">
    <property type="protein sequence ID" value="KIJ31216.1"/>
    <property type="molecule type" value="Genomic_DNA"/>
</dbReference>